<dbReference type="Proteomes" id="UP000067738">
    <property type="component" value="Chromosome"/>
</dbReference>
<dbReference type="GeneID" id="26735680"/>
<accession>A0A0U3E398</accession>
<dbReference type="EMBL" id="CP011266">
    <property type="protein sequence ID" value="ALT68503.1"/>
    <property type="molecule type" value="Genomic_DNA"/>
</dbReference>
<protein>
    <submittedName>
        <fullName evidence="1">Uncharacterized protein</fullName>
    </submittedName>
</protein>
<dbReference type="OrthoDB" id="70720at2157"/>
<reference evidence="1 2" key="1">
    <citation type="submission" date="2015-04" db="EMBL/GenBank/DDBJ databases">
        <title>The complete genome sequence of the rumen methanogen Methanobrevibacter millerae SM9.</title>
        <authorList>
            <person name="Leahy S.C."/>
            <person name="Kelly W.J."/>
            <person name="Pacheco D.M."/>
            <person name="Li D."/>
            <person name="Altermann E."/>
            <person name="Attwood G.T."/>
        </authorList>
    </citation>
    <scope>NUCLEOTIDE SEQUENCE [LARGE SCALE GENOMIC DNA]</scope>
    <source>
        <strain evidence="1 2">SM9</strain>
    </source>
</reference>
<dbReference type="PATRIC" id="fig|230361.4.peg.731"/>
<organism evidence="1 2">
    <name type="scientific">Methanobrevibacter millerae</name>
    <dbReference type="NCBI Taxonomy" id="230361"/>
    <lineage>
        <taxon>Archaea</taxon>
        <taxon>Methanobacteriati</taxon>
        <taxon>Methanobacteriota</taxon>
        <taxon>Methanomada group</taxon>
        <taxon>Methanobacteria</taxon>
        <taxon>Methanobacteriales</taxon>
        <taxon>Methanobacteriaceae</taxon>
        <taxon>Methanobrevibacter</taxon>
    </lineage>
</organism>
<evidence type="ECO:0000313" key="1">
    <source>
        <dbReference type="EMBL" id="ALT68503.1"/>
    </source>
</evidence>
<sequence length="123" mass="13967">MSASDIGNNVIFKKQLGLNYEIDQKYVGLKMKENNILSVNFRIPGDLKDEVEGYFKRFKMGEPILVDIGGTGDIRCDFKGISPVLKNKNELDQYFISVTLQEDKTYDPIEEEKCETCSGCGFH</sequence>
<name>A0A0U3E398_9EURY</name>
<keyword evidence="2" id="KW-1185">Reference proteome</keyword>
<evidence type="ECO:0000313" key="2">
    <source>
        <dbReference type="Proteomes" id="UP000067738"/>
    </source>
</evidence>
<gene>
    <name evidence="1" type="ORF">sm9_0707</name>
</gene>
<dbReference type="KEGG" id="mmil:sm9_0707"/>
<proteinExistence type="predicted"/>
<dbReference type="AlphaFoldDB" id="A0A0U3E398"/>
<dbReference type="RefSeq" id="WP_058738817.1">
    <property type="nucleotide sequence ID" value="NZ_CP011266.1"/>
</dbReference>